<comment type="similarity">
    <text evidence="2">Belongs to the acyl-CoA dehydrogenase family.</text>
</comment>
<feature type="non-terminal residue" evidence="8">
    <location>
        <position position="344"/>
    </location>
</feature>
<dbReference type="InterPro" id="IPR009075">
    <property type="entry name" value="AcylCo_DH/oxidase_C"/>
</dbReference>
<evidence type="ECO:0008006" key="9">
    <source>
        <dbReference type="Google" id="ProtNLM"/>
    </source>
</evidence>
<keyword evidence="4" id="KW-0274">FAD</keyword>
<dbReference type="Gene3D" id="1.10.540.10">
    <property type="entry name" value="Acyl-CoA dehydrogenase/oxidase, N-terminal domain"/>
    <property type="match status" value="1"/>
</dbReference>
<dbReference type="InterPro" id="IPR009100">
    <property type="entry name" value="AcylCoA_DH/oxidase_NM_dom_sf"/>
</dbReference>
<reference evidence="8" key="1">
    <citation type="submission" date="2018-05" db="EMBL/GenBank/DDBJ databases">
        <authorList>
            <person name="Lanie J.A."/>
            <person name="Ng W.-L."/>
            <person name="Kazmierczak K.M."/>
            <person name="Andrzejewski T.M."/>
            <person name="Davidsen T.M."/>
            <person name="Wayne K.J."/>
            <person name="Tettelin H."/>
            <person name="Glass J.I."/>
            <person name="Rusch D."/>
            <person name="Podicherti R."/>
            <person name="Tsui H.-C.T."/>
            <person name="Winkler M.E."/>
        </authorList>
    </citation>
    <scope>NUCLEOTIDE SEQUENCE</scope>
</reference>
<evidence type="ECO:0000313" key="8">
    <source>
        <dbReference type="EMBL" id="SVA35156.1"/>
    </source>
</evidence>
<dbReference type="GO" id="GO:0050660">
    <property type="term" value="F:flavin adenine dinucleotide binding"/>
    <property type="evidence" value="ECO:0007669"/>
    <property type="project" value="InterPro"/>
</dbReference>
<dbReference type="Gene3D" id="2.40.110.10">
    <property type="entry name" value="Butyryl-CoA Dehydrogenase, subunit A, domain 2"/>
    <property type="match status" value="1"/>
</dbReference>
<dbReference type="GO" id="GO:0003995">
    <property type="term" value="F:acyl-CoA dehydrogenase activity"/>
    <property type="evidence" value="ECO:0007669"/>
    <property type="project" value="TreeGrafter"/>
</dbReference>
<dbReference type="EMBL" id="UINC01007803">
    <property type="protein sequence ID" value="SVA35156.1"/>
    <property type="molecule type" value="Genomic_DNA"/>
</dbReference>
<gene>
    <name evidence="8" type="ORF">METZ01_LOCUS88010</name>
</gene>
<comment type="cofactor">
    <cofactor evidence="1">
        <name>FAD</name>
        <dbReference type="ChEBI" id="CHEBI:57692"/>
    </cofactor>
</comment>
<keyword evidence="3" id="KW-0285">Flavoprotein</keyword>
<evidence type="ECO:0000256" key="2">
    <source>
        <dbReference type="ARBA" id="ARBA00009347"/>
    </source>
</evidence>
<name>A0A381V451_9ZZZZ</name>
<dbReference type="PANTHER" id="PTHR43884:SF20">
    <property type="entry name" value="ACYL-COA DEHYDROGENASE FADE28"/>
    <property type="match status" value="1"/>
</dbReference>
<evidence type="ECO:0000256" key="5">
    <source>
        <dbReference type="ARBA" id="ARBA00023002"/>
    </source>
</evidence>
<evidence type="ECO:0000256" key="4">
    <source>
        <dbReference type="ARBA" id="ARBA00022827"/>
    </source>
</evidence>
<proteinExistence type="inferred from homology"/>
<feature type="domain" description="Acyl-CoA dehydrogenase/oxidase C-terminal" evidence="6">
    <location>
        <begin position="220"/>
        <end position="344"/>
    </location>
</feature>
<dbReference type="Pfam" id="PF00441">
    <property type="entry name" value="Acyl-CoA_dh_1"/>
    <property type="match status" value="1"/>
</dbReference>
<keyword evidence="5" id="KW-0560">Oxidoreductase</keyword>
<dbReference type="Gene3D" id="1.20.140.10">
    <property type="entry name" value="Butyryl-CoA Dehydrogenase, subunit A, domain 3"/>
    <property type="match status" value="1"/>
</dbReference>
<evidence type="ECO:0000259" key="6">
    <source>
        <dbReference type="Pfam" id="PF00441"/>
    </source>
</evidence>
<organism evidence="8">
    <name type="scientific">marine metagenome</name>
    <dbReference type="NCBI Taxonomy" id="408172"/>
    <lineage>
        <taxon>unclassified sequences</taxon>
        <taxon>metagenomes</taxon>
        <taxon>ecological metagenomes</taxon>
    </lineage>
</organism>
<dbReference type="InterPro" id="IPR013786">
    <property type="entry name" value="AcylCoA_DH/ox_N"/>
</dbReference>
<dbReference type="PANTHER" id="PTHR43884">
    <property type="entry name" value="ACYL-COA DEHYDROGENASE"/>
    <property type="match status" value="1"/>
</dbReference>
<evidence type="ECO:0000256" key="3">
    <source>
        <dbReference type="ARBA" id="ARBA00022630"/>
    </source>
</evidence>
<dbReference type="InterPro" id="IPR036250">
    <property type="entry name" value="AcylCo_DH-like_C"/>
</dbReference>
<evidence type="ECO:0000256" key="1">
    <source>
        <dbReference type="ARBA" id="ARBA00001974"/>
    </source>
</evidence>
<dbReference type="SUPFAM" id="SSF56645">
    <property type="entry name" value="Acyl-CoA dehydrogenase NM domain-like"/>
    <property type="match status" value="1"/>
</dbReference>
<dbReference type="AlphaFoldDB" id="A0A381V451"/>
<accession>A0A381V451</accession>
<dbReference type="Pfam" id="PF02771">
    <property type="entry name" value="Acyl-CoA_dh_N"/>
    <property type="match status" value="1"/>
</dbReference>
<feature type="domain" description="Acyl-CoA dehydrogenase/oxidase N-terminal" evidence="7">
    <location>
        <begin position="6"/>
        <end position="115"/>
    </location>
</feature>
<protein>
    <recommendedName>
        <fullName evidence="9">Acyl-CoA dehydrogenase/oxidase C-terminal domain-containing protein</fullName>
    </recommendedName>
</protein>
<sequence length="344" mass="36281">MDLAFTDEQDMLRDAVRGLCSGATESVRGLEDDPKGFDDGFWDQLATMGLTGLMLGEEHGGSAMGLLDAVVVYEEFGRSLVPSPHLDSSVVSAGVLALAGSAEQQADWLPGIASGRSILIPAWLEPDNSSGPSGIRLPAVTEGDEVVLTGTKRHVAFASSADRLVVPARGEAGIDLYLLDPTADGVTLTLQRTVAGDTQYRVDLDGVRVPCSDRIGAPGTGWDTWHAVMLDALVLVAARAVGAAEATHALTTGYARERHQFGKPIAAFQAISHSLADGITAIDGARVLVHRAAWARDEGRCIEALAPMAKLFATQTCRDVTGVAIQVHGGMGFTLECDAQLYFR</sequence>
<evidence type="ECO:0000259" key="7">
    <source>
        <dbReference type="Pfam" id="PF02771"/>
    </source>
</evidence>
<dbReference type="InterPro" id="IPR046373">
    <property type="entry name" value="Acyl-CoA_Oxase/DH_mid-dom_sf"/>
</dbReference>
<dbReference type="SUPFAM" id="SSF47203">
    <property type="entry name" value="Acyl-CoA dehydrogenase C-terminal domain-like"/>
    <property type="match status" value="1"/>
</dbReference>
<dbReference type="InterPro" id="IPR037069">
    <property type="entry name" value="AcylCoA_DH/ox_N_sf"/>
</dbReference>